<comment type="caution">
    <text evidence="1">The sequence shown here is derived from an EMBL/GenBank/DDBJ whole genome shotgun (WGS) entry which is preliminary data.</text>
</comment>
<protein>
    <submittedName>
        <fullName evidence="1">Uncharacterized protein</fullName>
    </submittedName>
</protein>
<dbReference type="AlphaFoldDB" id="A0A401ZZJ3"/>
<reference evidence="2" key="1">
    <citation type="submission" date="2018-12" db="EMBL/GenBank/DDBJ databases">
        <title>Tengunoibacter tsumagoiensis gen. nov., sp. nov., Dictyobacter kobayashii sp. nov., D. alpinus sp. nov., and D. joshuensis sp. nov. and description of Dictyobacteraceae fam. nov. within the order Ktedonobacterales isolated from Tengu-no-mugimeshi.</title>
        <authorList>
            <person name="Wang C.M."/>
            <person name="Zheng Y."/>
            <person name="Sakai Y."/>
            <person name="Toyoda A."/>
            <person name="Minakuchi Y."/>
            <person name="Abe K."/>
            <person name="Yokota A."/>
            <person name="Yabe S."/>
        </authorList>
    </citation>
    <scope>NUCLEOTIDE SEQUENCE [LARGE SCALE GENOMIC DNA]</scope>
    <source>
        <strain evidence="2">Uno3</strain>
    </source>
</reference>
<name>A0A401ZZJ3_9CHLR</name>
<evidence type="ECO:0000313" key="2">
    <source>
        <dbReference type="Proteomes" id="UP000287352"/>
    </source>
</evidence>
<organism evidence="1 2">
    <name type="scientific">Tengunoibacter tsumagoiensis</name>
    <dbReference type="NCBI Taxonomy" id="2014871"/>
    <lineage>
        <taxon>Bacteria</taxon>
        <taxon>Bacillati</taxon>
        <taxon>Chloroflexota</taxon>
        <taxon>Ktedonobacteria</taxon>
        <taxon>Ktedonobacterales</taxon>
        <taxon>Dictyobacteraceae</taxon>
        <taxon>Tengunoibacter</taxon>
    </lineage>
</organism>
<dbReference type="EMBL" id="BIFR01000001">
    <property type="protein sequence ID" value="GCE12263.1"/>
    <property type="molecule type" value="Genomic_DNA"/>
</dbReference>
<accession>A0A401ZZJ3</accession>
<evidence type="ECO:0000313" key="1">
    <source>
        <dbReference type="EMBL" id="GCE12263.1"/>
    </source>
</evidence>
<keyword evidence="2" id="KW-1185">Reference proteome</keyword>
<dbReference type="Proteomes" id="UP000287352">
    <property type="component" value="Unassembled WGS sequence"/>
</dbReference>
<gene>
    <name evidence="1" type="ORF">KTT_21220</name>
</gene>
<proteinExistence type="predicted"/>
<sequence length="120" mass="13891">MQRFLSRANVCDLNDSRVVEFLYCITYVDVHEKDLPPGIKTLFSAEMCRPDQWLLLVRQLHGVESRAGYSRDRAFCHADKQTYQAIVKNTYSIASKGFKRACSSLWTVLKKDVNGMDFYN</sequence>